<reference evidence="5 8" key="2">
    <citation type="submission" date="2017-08" db="EMBL/GenBank/DDBJ databases">
        <title>Complete Genome Sequence of Acetobacter tropicalis Oregon-R-modENCODE STRAIN BDGP1, an acetic acid bacterium isolated from Drosophila melanogaster gut.</title>
        <authorList>
            <person name="Wan K.H."/>
            <person name="Yu C."/>
            <person name="Park S."/>
            <person name="Hammonds A.S."/>
            <person name="Booth B.W."/>
            <person name="Celniker S.E."/>
        </authorList>
    </citation>
    <scope>NUCLEOTIDE SEQUENCE [LARGE SCALE GENOMIC DNA]</scope>
    <source>
        <strain evidence="5 8">BDGP1</strain>
    </source>
</reference>
<dbReference type="InterPro" id="IPR009057">
    <property type="entry name" value="Homeodomain-like_sf"/>
</dbReference>
<dbReference type="PROSITE" id="PS00041">
    <property type="entry name" value="HTH_ARAC_FAMILY_1"/>
    <property type="match status" value="1"/>
</dbReference>
<protein>
    <submittedName>
        <fullName evidence="5">AraC family transcriptional regulator</fullName>
    </submittedName>
</protein>
<evidence type="ECO:0000313" key="5">
    <source>
        <dbReference type="EMBL" id="ATJ90990.1"/>
    </source>
</evidence>
<evidence type="ECO:0000256" key="2">
    <source>
        <dbReference type="ARBA" id="ARBA00023125"/>
    </source>
</evidence>
<sequence length="318" mass="35220">MHDISSSNSPVGGSDPLTRMLQSLRLDGLEYGRRHLSGTWAYSFHEKDNAYFHFIGGAPCWLLVQDREWSELQTGDAILLPRGDAHVLASAPDAVRPPFPPWKCRPIWEDGYDPEAARENREGLLFYGSMRFNLDRSHPLFRCMSPVLHARALIGSESLILPLLNALAAEMVSRRVGAAGMAARLADVLAVQIIRSWMESGTLDDGAWINAARQPQIGQVLAAIHEDPGGDWSVGKLAAIAGMSRSAFATAFASILGDTPARYLTDVRMQQAKQWIMRDNARIAEVAERLRYDSEASFSRAFKRVIGMPPSSYRVGKR</sequence>
<dbReference type="Pfam" id="PF12852">
    <property type="entry name" value="Cupin_6"/>
    <property type="match status" value="1"/>
</dbReference>
<dbReference type="Gene3D" id="1.10.10.60">
    <property type="entry name" value="Homeodomain-like"/>
    <property type="match status" value="2"/>
</dbReference>
<keyword evidence="3" id="KW-0804">Transcription</keyword>
<dbReference type="GO" id="GO:0043565">
    <property type="term" value="F:sequence-specific DNA binding"/>
    <property type="evidence" value="ECO:0007669"/>
    <property type="project" value="InterPro"/>
</dbReference>
<gene>
    <name evidence="5" type="ORF">CIW82_10125</name>
    <name evidence="6" type="ORF">HC62_16695</name>
</gene>
<dbReference type="InterPro" id="IPR050204">
    <property type="entry name" value="AraC_XylS_family_regulators"/>
</dbReference>
<dbReference type="KEGG" id="ato:CIW82_10125"/>
<evidence type="ECO:0000313" key="6">
    <source>
        <dbReference type="EMBL" id="OUI80888.1"/>
    </source>
</evidence>
<keyword evidence="1" id="KW-0805">Transcription regulation</keyword>
<dbReference type="InterPro" id="IPR018062">
    <property type="entry name" value="HTH_AraC-typ_CS"/>
</dbReference>
<evidence type="ECO:0000256" key="1">
    <source>
        <dbReference type="ARBA" id="ARBA00023015"/>
    </source>
</evidence>
<dbReference type="InterPro" id="IPR020449">
    <property type="entry name" value="Tscrpt_reg_AraC-type_HTH"/>
</dbReference>
<dbReference type="PANTHER" id="PTHR46796:SF7">
    <property type="entry name" value="ARAC FAMILY TRANSCRIPTIONAL REGULATOR"/>
    <property type="match status" value="1"/>
</dbReference>
<dbReference type="PROSITE" id="PS01124">
    <property type="entry name" value="HTH_ARAC_FAMILY_2"/>
    <property type="match status" value="1"/>
</dbReference>
<dbReference type="SMART" id="SM00342">
    <property type="entry name" value="HTH_ARAC"/>
    <property type="match status" value="1"/>
</dbReference>
<proteinExistence type="predicted"/>
<dbReference type="InterPro" id="IPR018060">
    <property type="entry name" value="HTH_AraC"/>
</dbReference>
<dbReference type="InterPro" id="IPR032783">
    <property type="entry name" value="AraC_lig"/>
</dbReference>
<feature type="domain" description="HTH araC/xylS-type" evidence="4">
    <location>
        <begin position="218"/>
        <end position="316"/>
    </location>
</feature>
<reference evidence="6 7" key="1">
    <citation type="submission" date="2014-06" db="EMBL/GenBank/DDBJ databases">
        <authorList>
            <person name="Ju J."/>
            <person name="Zhang J."/>
        </authorList>
    </citation>
    <scope>NUCLEOTIDE SEQUENCE [LARGE SCALE GENOMIC DNA]</scope>
    <source>
        <strain evidence="6">DmW_042</strain>
    </source>
</reference>
<dbReference type="PRINTS" id="PR00032">
    <property type="entry name" value="HTHARAC"/>
</dbReference>
<evidence type="ECO:0000259" key="4">
    <source>
        <dbReference type="PROSITE" id="PS01124"/>
    </source>
</evidence>
<name>A0A252A160_9PROT</name>
<dbReference type="AlphaFoldDB" id="A0A252A160"/>
<organism evidence="6 7">
    <name type="scientific">Acetobacter tropicalis</name>
    <dbReference type="NCBI Taxonomy" id="104102"/>
    <lineage>
        <taxon>Bacteria</taxon>
        <taxon>Pseudomonadati</taxon>
        <taxon>Pseudomonadota</taxon>
        <taxon>Alphaproteobacteria</taxon>
        <taxon>Acetobacterales</taxon>
        <taxon>Acetobacteraceae</taxon>
        <taxon>Acetobacter</taxon>
    </lineage>
</organism>
<keyword evidence="2" id="KW-0238">DNA-binding</keyword>
<dbReference type="Proteomes" id="UP000194565">
    <property type="component" value="Unassembled WGS sequence"/>
</dbReference>
<evidence type="ECO:0000256" key="3">
    <source>
        <dbReference type="ARBA" id="ARBA00023163"/>
    </source>
</evidence>
<dbReference type="EMBL" id="CP022699">
    <property type="protein sequence ID" value="ATJ90990.1"/>
    <property type="molecule type" value="Genomic_DNA"/>
</dbReference>
<dbReference type="PANTHER" id="PTHR46796">
    <property type="entry name" value="HTH-TYPE TRANSCRIPTIONAL ACTIVATOR RHAS-RELATED"/>
    <property type="match status" value="1"/>
</dbReference>
<dbReference type="Proteomes" id="UP000220394">
    <property type="component" value="Chromosome"/>
</dbReference>
<dbReference type="EMBL" id="JOMM01000066">
    <property type="protein sequence ID" value="OUI80888.1"/>
    <property type="molecule type" value="Genomic_DNA"/>
</dbReference>
<evidence type="ECO:0000313" key="8">
    <source>
        <dbReference type="Proteomes" id="UP000220394"/>
    </source>
</evidence>
<dbReference type="GO" id="GO:0003700">
    <property type="term" value="F:DNA-binding transcription factor activity"/>
    <property type="evidence" value="ECO:0007669"/>
    <property type="project" value="InterPro"/>
</dbReference>
<dbReference type="SUPFAM" id="SSF46689">
    <property type="entry name" value="Homeodomain-like"/>
    <property type="match status" value="2"/>
</dbReference>
<accession>A0A252A160</accession>
<evidence type="ECO:0000313" key="7">
    <source>
        <dbReference type="Proteomes" id="UP000194565"/>
    </source>
</evidence>
<dbReference type="Pfam" id="PF12833">
    <property type="entry name" value="HTH_18"/>
    <property type="match status" value="1"/>
</dbReference>